<protein>
    <recommendedName>
        <fullName evidence="3">DUF6705 domain-containing protein</fullName>
    </recommendedName>
</protein>
<evidence type="ECO:0000256" key="2">
    <source>
        <dbReference type="SAM" id="SignalP"/>
    </source>
</evidence>
<organism evidence="4 5">
    <name type="scientific">Hymenobacter metallilatus</name>
    <dbReference type="NCBI Taxonomy" id="2493666"/>
    <lineage>
        <taxon>Bacteria</taxon>
        <taxon>Pseudomonadati</taxon>
        <taxon>Bacteroidota</taxon>
        <taxon>Cytophagia</taxon>
        <taxon>Cytophagales</taxon>
        <taxon>Hymenobacteraceae</taxon>
        <taxon>Hymenobacter</taxon>
    </lineage>
</organism>
<keyword evidence="5" id="KW-1185">Reference proteome</keyword>
<feature type="region of interest" description="Disordered" evidence="1">
    <location>
        <begin position="22"/>
        <end position="55"/>
    </location>
</feature>
<name>A0A3R9ULM3_9BACT</name>
<feature type="chain" id="PRO_5018640158" description="DUF6705 domain-containing protein" evidence="2">
    <location>
        <begin position="22"/>
        <end position="199"/>
    </location>
</feature>
<evidence type="ECO:0000313" key="5">
    <source>
        <dbReference type="Proteomes" id="UP000280066"/>
    </source>
</evidence>
<evidence type="ECO:0000259" key="3">
    <source>
        <dbReference type="Pfam" id="PF20448"/>
    </source>
</evidence>
<gene>
    <name evidence="4" type="ORF">EI290_08705</name>
</gene>
<proteinExistence type="predicted"/>
<dbReference type="InterPro" id="IPR046551">
    <property type="entry name" value="DUF6705"/>
</dbReference>
<sequence length="199" mass="22288">MMSRTLYILFVLLLCGQVSHAQQKKSPSKPSGSKPQLSTAHRPLPGEENPQPPAPAYQAEAFLGTWEWRSGTDVFRMTLRRDRFHRLPNGEQRHVLLSVHSFSRNGVLLENPDTDASVQKHGHSMFGIPYADWEINMMLADLTKKKSGKAFLTIDPATPNQMEFSLKGMEAVRIAVPGMPPLPPQGFTVPTRMTLTRVQ</sequence>
<comment type="caution">
    <text evidence="4">The sequence shown here is derived from an EMBL/GenBank/DDBJ whole genome shotgun (WGS) entry which is preliminary data.</text>
</comment>
<reference evidence="4 5" key="1">
    <citation type="submission" date="2018-12" db="EMBL/GenBank/DDBJ databases">
        <authorList>
            <person name="Feng G."/>
            <person name="Zhu H."/>
        </authorList>
    </citation>
    <scope>NUCLEOTIDE SEQUENCE [LARGE SCALE GENOMIC DNA]</scope>
    <source>
        <strain evidence="4 5">9PBR-2</strain>
    </source>
</reference>
<accession>A0A3R9ULM3</accession>
<dbReference type="RefSeq" id="WP_125428744.1">
    <property type="nucleotide sequence ID" value="NZ_RWIS01000004.1"/>
</dbReference>
<keyword evidence="2" id="KW-0732">Signal</keyword>
<feature type="domain" description="DUF6705" evidence="3">
    <location>
        <begin position="2"/>
        <end position="196"/>
    </location>
</feature>
<evidence type="ECO:0000256" key="1">
    <source>
        <dbReference type="SAM" id="MobiDB-lite"/>
    </source>
</evidence>
<dbReference type="Pfam" id="PF20448">
    <property type="entry name" value="DUF6705"/>
    <property type="match status" value="1"/>
</dbReference>
<dbReference type="EMBL" id="RWIS01000004">
    <property type="protein sequence ID" value="RSK34687.1"/>
    <property type="molecule type" value="Genomic_DNA"/>
</dbReference>
<dbReference type="AlphaFoldDB" id="A0A3R9ULM3"/>
<feature type="signal peptide" evidence="2">
    <location>
        <begin position="1"/>
        <end position="21"/>
    </location>
</feature>
<evidence type="ECO:0000313" key="4">
    <source>
        <dbReference type="EMBL" id="RSK34687.1"/>
    </source>
</evidence>
<dbReference type="OrthoDB" id="1261237at2"/>
<dbReference type="Proteomes" id="UP000280066">
    <property type="component" value="Unassembled WGS sequence"/>
</dbReference>